<comment type="caution">
    <text evidence="11">The sequence shown here is derived from an EMBL/GenBank/DDBJ whole genome shotgun (WGS) entry which is preliminary data.</text>
</comment>
<dbReference type="Gene3D" id="3.100.10.20">
    <property type="entry name" value="CRISPR-associated endonuclease Cas1, N-terminal domain"/>
    <property type="match status" value="1"/>
</dbReference>
<keyword evidence="6 10" id="KW-0051">Antiviral defense</keyword>
<feature type="binding site" evidence="10">
    <location>
        <position position="166"/>
    </location>
    <ligand>
        <name>Mn(2+)</name>
        <dbReference type="ChEBI" id="CHEBI:29035"/>
    </ligand>
</feature>
<dbReference type="Pfam" id="PF01867">
    <property type="entry name" value="Cas_Cas1"/>
    <property type="match status" value="1"/>
</dbReference>
<evidence type="ECO:0000313" key="12">
    <source>
        <dbReference type="Proteomes" id="UP001299546"/>
    </source>
</evidence>
<comment type="cofactor">
    <cofactor evidence="10">
        <name>Mg(2+)</name>
        <dbReference type="ChEBI" id="CHEBI:18420"/>
    </cofactor>
    <cofactor evidence="10">
        <name>Mn(2+)</name>
        <dbReference type="ChEBI" id="CHEBI:29035"/>
    </cofactor>
</comment>
<dbReference type="HAMAP" id="MF_01470">
    <property type="entry name" value="Cas1"/>
    <property type="match status" value="1"/>
</dbReference>
<proteinExistence type="inferred from homology"/>
<evidence type="ECO:0000256" key="2">
    <source>
        <dbReference type="ARBA" id="ARBA00022723"/>
    </source>
</evidence>
<keyword evidence="2 10" id="KW-0479">Metal-binding</keyword>
<dbReference type="NCBIfam" id="TIGR03640">
    <property type="entry name" value="cas1_DVULG"/>
    <property type="match status" value="1"/>
</dbReference>
<sequence length="343" mass="39093">MKRLLNTLYVTSTNRYLSLDGENVVILEEQQEIGRVPLHNLEGIVTFGYTGASPALMGACAKRNIDLSFMSGNGRFLARVSGEVRGNVTLRKEQYRISEQKKESMKIARNFITGKVYNAKWVLERAARDYPLRLDAKKLKEKSAFMSENLKSIRECEMAETLLGLEGESASLYFSVFDELILQQKEEFFFNGRNKRPPLDNVNAMLSFAYTLLTGMCASALEAVGLDPYVGFFHTDRPGRVSLALDLMEELRSVMADRFVLTLINKKIIDASGFARKESGAVIMEDETRKQFLTHWQNKKKEAITHPFLAEKIEWGLVPFAQAMLLARYIRGDIDEYPPFLWK</sequence>
<evidence type="ECO:0000256" key="10">
    <source>
        <dbReference type="HAMAP-Rule" id="MF_01470"/>
    </source>
</evidence>
<name>A0ABS8DHB1_9FIRM</name>
<dbReference type="InterPro" id="IPR050646">
    <property type="entry name" value="Cas1"/>
</dbReference>
<dbReference type="EC" id="3.1.-.-" evidence="10"/>
<dbReference type="Proteomes" id="UP001299546">
    <property type="component" value="Unassembled WGS sequence"/>
</dbReference>
<reference evidence="11 12" key="1">
    <citation type="submission" date="2021-10" db="EMBL/GenBank/DDBJ databases">
        <title>Collection of gut derived symbiotic bacterial strains cultured from healthy donors.</title>
        <authorList>
            <person name="Lin H."/>
            <person name="Littmann E."/>
            <person name="Kohout C."/>
            <person name="Pamer E.G."/>
        </authorList>
    </citation>
    <scope>NUCLEOTIDE SEQUENCE [LARGE SCALE GENOMIC DNA]</scope>
    <source>
        <strain evidence="11 12">DFI.1.165</strain>
    </source>
</reference>
<keyword evidence="5 10" id="KW-0460">Magnesium</keyword>
<keyword evidence="4 10" id="KW-0378">Hydrolase</keyword>
<dbReference type="Gene3D" id="1.20.120.920">
    <property type="entry name" value="CRISPR-associated endonuclease Cas1, C-terminal domain"/>
    <property type="match status" value="1"/>
</dbReference>
<keyword evidence="12" id="KW-1185">Reference proteome</keyword>
<keyword evidence="3 10" id="KW-0255">Endonuclease</keyword>
<dbReference type="InterPro" id="IPR042206">
    <property type="entry name" value="CRISPR-assoc_Cas1_C"/>
</dbReference>
<comment type="subunit">
    <text evidence="9 10">Homodimer, forms a heterotetramer with a Cas2 homodimer.</text>
</comment>
<evidence type="ECO:0000256" key="9">
    <source>
        <dbReference type="ARBA" id="ARBA00038592"/>
    </source>
</evidence>
<dbReference type="RefSeq" id="WP_066734736.1">
    <property type="nucleotide sequence ID" value="NZ_JAJCIQ010000007.1"/>
</dbReference>
<dbReference type="NCBIfam" id="TIGR00287">
    <property type="entry name" value="cas1"/>
    <property type="match status" value="1"/>
</dbReference>
<keyword evidence="7 10" id="KW-0238">DNA-binding</keyword>
<evidence type="ECO:0000256" key="8">
    <source>
        <dbReference type="ARBA" id="ARBA00023211"/>
    </source>
</evidence>
<evidence type="ECO:0000256" key="7">
    <source>
        <dbReference type="ARBA" id="ARBA00023125"/>
    </source>
</evidence>
<evidence type="ECO:0000256" key="6">
    <source>
        <dbReference type="ARBA" id="ARBA00023118"/>
    </source>
</evidence>
<dbReference type="CDD" id="cd09721">
    <property type="entry name" value="Cas1_I-C"/>
    <property type="match status" value="1"/>
</dbReference>
<evidence type="ECO:0000256" key="4">
    <source>
        <dbReference type="ARBA" id="ARBA00022801"/>
    </source>
</evidence>
<dbReference type="InterPro" id="IPR042211">
    <property type="entry name" value="CRISPR-assoc_Cas1_N"/>
</dbReference>
<dbReference type="InterPro" id="IPR019856">
    <property type="entry name" value="CRISPR-assoc_Cas1_DVULG"/>
</dbReference>
<protein>
    <recommendedName>
        <fullName evidence="10">CRISPR-associated endonuclease Cas1</fullName>
        <ecNumber evidence="10">3.1.-.-</ecNumber>
    </recommendedName>
</protein>
<keyword evidence="1 10" id="KW-0540">Nuclease</keyword>
<evidence type="ECO:0000313" key="11">
    <source>
        <dbReference type="EMBL" id="MCB7387831.1"/>
    </source>
</evidence>
<comment type="function">
    <text evidence="10">CRISPR (clustered regularly interspaced short palindromic repeat), is an adaptive immune system that provides protection against mobile genetic elements (viruses, transposable elements and conjugative plasmids). CRISPR clusters contain spacers, sequences complementary to antecedent mobile elements, and target invading nucleic acids. CRISPR clusters are transcribed and processed into CRISPR RNA (crRNA). Acts as a dsDNA endonuclease. Involved in the integration of spacer DNA into the CRISPR cassette.</text>
</comment>
<dbReference type="EMBL" id="JAJCIS010000006">
    <property type="protein sequence ID" value="MCB7387831.1"/>
    <property type="molecule type" value="Genomic_DNA"/>
</dbReference>
<organism evidence="11 12">
    <name type="scientific">Bariatricus massiliensis</name>
    <dbReference type="NCBI Taxonomy" id="1745713"/>
    <lineage>
        <taxon>Bacteria</taxon>
        <taxon>Bacillati</taxon>
        <taxon>Bacillota</taxon>
        <taxon>Clostridia</taxon>
        <taxon>Lachnospirales</taxon>
        <taxon>Lachnospiraceae</taxon>
        <taxon>Bariatricus</taxon>
    </lineage>
</organism>
<feature type="binding site" evidence="10">
    <location>
        <position position="234"/>
    </location>
    <ligand>
        <name>Mn(2+)</name>
        <dbReference type="ChEBI" id="CHEBI:29035"/>
    </ligand>
</feature>
<dbReference type="GO" id="GO:0004519">
    <property type="term" value="F:endonuclease activity"/>
    <property type="evidence" value="ECO:0007669"/>
    <property type="project" value="UniProtKB-KW"/>
</dbReference>
<gene>
    <name evidence="11" type="primary">cas1c</name>
    <name evidence="10" type="synonym">cas1</name>
    <name evidence="11" type="ORF">LIZ65_11075</name>
</gene>
<evidence type="ECO:0000256" key="5">
    <source>
        <dbReference type="ARBA" id="ARBA00022842"/>
    </source>
</evidence>
<keyword evidence="8 10" id="KW-0464">Manganese</keyword>
<feature type="binding site" evidence="10">
    <location>
        <position position="249"/>
    </location>
    <ligand>
        <name>Mn(2+)</name>
        <dbReference type="ChEBI" id="CHEBI:29035"/>
    </ligand>
</feature>
<evidence type="ECO:0000256" key="1">
    <source>
        <dbReference type="ARBA" id="ARBA00022722"/>
    </source>
</evidence>
<accession>A0ABS8DHB1</accession>
<dbReference type="PANTHER" id="PTHR34353:SF2">
    <property type="entry name" value="CRISPR-ASSOCIATED ENDONUCLEASE CAS1 1"/>
    <property type="match status" value="1"/>
</dbReference>
<dbReference type="InterPro" id="IPR002729">
    <property type="entry name" value="CRISPR-assoc_Cas1"/>
</dbReference>
<dbReference type="PANTHER" id="PTHR34353">
    <property type="entry name" value="CRISPR-ASSOCIATED ENDONUCLEASE CAS1 1"/>
    <property type="match status" value="1"/>
</dbReference>
<comment type="similarity">
    <text evidence="10">Belongs to the CRISPR-associated endonuclease Cas1 family.</text>
</comment>
<evidence type="ECO:0000256" key="3">
    <source>
        <dbReference type="ARBA" id="ARBA00022759"/>
    </source>
</evidence>